<accession>A0ABU0W196</accession>
<protein>
    <submittedName>
        <fullName evidence="2">Uncharacterized protein</fullName>
    </submittedName>
</protein>
<comment type="caution">
    <text evidence="2">The sequence shown here is derived from an EMBL/GenBank/DDBJ whole genome shotgun (WGS) entry which is preliminary data.</text>
</comment>
<keyword evidence="1" id="KW-0732">Signal</keyword>
<dbReference type="EMBL" id="JAVDBT010000011">
    <property type="protein sequence ID" value="MDQ2067195.1"/>
    <property type="molecule type" value="Genomic_DNA"/>
</dbReference>
<feature type="signal peptide" evidence="1">
    <location>
        <begin position="1"/>
        <end position="23"/>
    </location>
</feature>
<organism evidence="2 3">
    <name type="scientific">Pseudogemmobacter lacusdianii</name>
    <dbReference type="NCBI Taxonomy" id="3069608"/>
    <lineage>
        <taxon>Bacteria</taxon>
        <taxon>Pseudomonadati</taxon>
        <taxon>Pseudomonadota</taxon>
        <taxon>Alphaproteobacteria</taxon>
        <taxon>Rhodobacterales</taxon>
        <taxon>Paracoccaceae</taxon>
        <taxon>Pseudogemmobacter</taxon>
    </lineage>
</organism>
<evidence type="ECO:0000313" key="3">
    <source>
        <dbReference type="Proteomes" id="UP001239680"/>
    </source>
</evidence>
<evidence type="ECO:0000313" key="2">
    <source>
        <dbReference type="EMBL" id="MDQ2067195.1"/>
    </source>
</evidence>
<gene>
    <name evidence="2" type="ORF">Q9295_12505</name>
</gene>
<reference evidence="2 3" key="1">
    <citation type="submission" date="2023-08" db="EMBL/GenBank/DDBJ databases">
        <title>Characterization of two Paracoccaceae strains isolated from Phycosphere and proposal of Xinfangfangia lacusdiani sp. nov.</title>
        <authorList>
            <person name="Deng Y."/>
            <person name="Zhang Y.Q."/>
        </authorList>
    </citation>
    <scope>NUCLEOTIDE SEQUENCE [LARGE SCALE GENOMIC DNA]</scope>
    <source>
        <strain evidence="2 3">CPCC 101601</strain>
    </source>
</reference>
<sequence>MTRKLLASAALAGALFGAAPAMAEELSLHTFLLVWVSDNCEGFEYAEDMLRHANIAVMGAPEAEVAAFTEKMEHGLNDLFEGDKAGYCESMIWNIEDLEAEAAE</sequence>
<evidence type="ECO:0000256" key="1">
    <source>
        <dbReference type="SAM" id="SignalP"/>
    </source>
</evidence>
<proteinExistence type="predicted"/>
<dbReference type="RefSeq" id="WP_306680900.1">
    <property type="nucleotide sequence ID" value="NZ_JAVDBT010000011.1"/>
</dbReference>
<feature type="chain" id="PRO_5046431793" evidence="1">
    <location>
        <begin position="24"/>
        <end position="104"/>
    </location>
</feature>
<name>A0ABU0W196_9RHOB</name>
<keyword evidence="3" id="KW-1185">Reference proteome</keyword>
<dbReference type="Proteomes" id="UP001239680">
    <property type="component" value="Unassembled WGS sequence"/>
</dbReference>